<evidence type="ECO:0000256" key="3">
    <source>
        <dbReference type="ARBA" id="ARBA00023239"/>
    </source>
</evidence>
<sequence length="754" mass="84350">MRMQILRNKWLQYISGDTLSHESLQSVRHDQDKMLDHQELLWADVPYAENASDVFVIIGRLRGMAIALRSSKGPYYMDSVLRQQVIYGLKWLYAQRYNESCHPYGNWWYWEIGVPIALLETLLLMEELPDTEIVERLLLPIDKYVGDPAFHAQWFVAKAPPSTGANLVWKSTAVALAAVIQGDGQKLSASLSALLPVFKNVSEGDGFYEDGSFIQHDKYAYTGGYGVSLLQDVVRLMVWLHDTPWELPGEARDLTAKWIEDTFVPLMYRGSMLDMASGREISRADSQNHECGHSVITSCLRFSRILDEAEQVRLLSRAKGWIVADTYKLYLADAPPDTAAQAGALLDNELVEPAREEAFCKLFAHMDRAVLQGPGFAYSISMFSSRIYSYESINRENLKGWYTSYGMGQLYNSDLGQYADAYWPTVDPCRLPGTTVTNKRQEDGAGQGRLSTKSFVGGAVLHNQYGAIAIELEDVVNEADGLTALKSWFLLGNRIVALGSDIKSRNSARVETVIDNRKLKSLGDHAITADGTRICRKPGSGEIETLNPKWIHMAGSERGADVGFFFSEQCRVHALREPRQGSWKEINDAGSPEKMERFYQTLWFDHGEAPTGDTYAYLLLPGYSEEETASFAEQPRVRILELNAQVHAVEDSELGITAAHFWKPGWYTSGGISCSSQASIVLQRNPAGWSLAIADPTQRQRSLIEIGIEFNHPVTRVKNKSDRITVEHSETGKVRLWFDPDGAGGSSFHVELGT</sequence>
<dbReference type="CDD" id="cd01083">
    <property type="entry name" value="GAG_Lyase"/>
    <property type="match status" value="1"/>
</dbReference>
<name>A0ABX1YP17_9BACL</name>
<protein>
    <recommendedName>
        <fullName evidence="9">Hyaluronate lyase</fullName>
    </recommendedName>
</protein>
<proteinExistence type="inferred from homology"/>
<dbReference type="SUPFAM" id="SSF74650">
    <property type="entry name" value="Galactose mutarotase-like"/>
    <property type="match status" value="1"/>
</dbReference>
<dbReference type="Gene3D" id="2.70.98.10">
    <property type="match status" value="1"/>
</dbReference>
<dbReference type="EMBL" id="WHOB01000069">
    <property type="protein sequence ID" value="NOU82274.1"/>
    <property type="molecule type" value="Genomic_DNA"/>
</dbReference>
<keyword evidence="8" id="KW-1185">Reference proteome</keyword>
<evidence type="ECO:0000313" key="8">
    <source>
        <dbReference type="Proteomes" id="UP000596857"/>
    </source>
</evidence>
<dbReference type="InterPro" id="IPR014718">
    <property type="entry name" value="GH-type_carb-bd"/>
</dbReference>
<accession>A0ABX1YP17</accession>
<dbReference type="InterPro" id="IPR008929">
    <property type="entry name" value="Chondroitin_lyas"/>
</dbReference>
<organism evidence="7 8">
    <name type="scientific">Paenibacillus phytohabitans</name>
    <dbReference type="NCBI Taxonomy" id="2654978"/>
    <lineage>
        <taxon>Bacteria</taxon>
        <taxon>Bacillati</taxon>
        <taxon>Bacillota</taxon>
        <taxon>Bacilli</taxon>
        <taxon>Bacillales</taxon>
        <taxon>Paenibacillaceae</taxon>
        <taxon>Paenibacillus</taxon>
    </lineage>
</organism>
<evidence type="ECO:0008006" key="9">
    <source>
        <dbReference type="Google" id="ProtNLM"/>
    </source>
</evidence>
<evidence type="ECO:0000313" key="7">
    <source>
        <dbReference type="EMBL" id="NOU82274.1"/>
    </source>
</evidence>
<feature type="domain" description="Polysaccharide lyase family 8 C-terminal" evidence="5">
    <location>
        <begin position="639"/>
        <end position="703"/>
    </location>
</feature>
<keyword evidence="2" id="KW-0732">Signal</keyword>
<dbReference type="Proteomes" id="UP000596857">
    <property type="component" value="Unassembled WGS sequence"/>
</dbReference>
<dbReference type="PANTHER" id="PTHR38481:SF1">
    <property type="entry name" value="HYALURONATE LYASE"/>
    <property type="match status" value="1"/>
</dbReference>
<reference evidence="7 8" key="1">
    <citation type="submission" date="2019-10" db="EMBL/GenBank/DDBJ databases">
        <title>Description of Paenibacillus terricola sp. nov.</title>
        <authorList>
            <person name="Carlier A."/>
            <person name="Qi S."/>
        </authorList>
    </citation>
    <scope>NUCLEOTIDE SEQUENCE [LARGE SCALE GENOMIC DNA]</scope>
    <source>
        <strain evidence="7 8">LMG 31459</strain>
    </source>
</reference>
<dbReference type="InterPro" id="IPR038970">
    <property type="entry name" value="Lyase_8"/>
</dbReference>
<dbReference type="InterPro" id="IPR004103">
    <property type="entry name" value="Lyase_8_C"/>
</dbReference>
<dbReference type="SUPFAM" id="SSF48230">
    <property type="entry name" value="Chondroitin AC/alginate lyase"/>
    <property type="match status" value="1"/>
</dbReference>
<dbReference type="Pfam" id="PF08124">
    <property type="entry name" value="Lyase_8_N"/>
    <property type="match status" value="1"/>
</dbReference>
<feature type="domain" description="Polysaccharide lyase family 8 central" evidence="4">
    <location>
        <begin position="361"/>
        <end position="623"/>
    </location>
</feature>
<dbReference type="InterPro" id="IPR003159">
    <property type="entry name" value="Lyase_8_central_dom"/>
</dbReference>
<evidence type="ECO:0000256" key="1">
    <source>
        <dbReference type="ARBA" id="ARBA00006699"/>
    </source>
</evidence>
<keyword evidence="3" id="KW-0456">Lyase</keyword>
<gene>
    <name evidence="7" type="ORF">GC101_25740</name>
</gene>
<dbReference type="InterPro" id="IPR011071">
    <property type="entry name" value="Lyase_8-like_C"/>
</dbReference>
<dbReference type="Pfam" id="PF02278">
    <property type="entry name" value="Lyase_8"/>
    <property type="match status" value="1"/>
</dbReference>
<comment type="caution">
    <text evidence="7">The sequence shown here is derived from an EMBL/GenBank/DDBJ whole genome shotgun (WGS) entry which is preliminary data.</text>
</comment>
<dbReference type="SUPFAM" id="SSF49863">
    <property type="entry name" value="Hyaluronate lyase-like, C-terminal domain"/>
    <property type="match status" value="1"/>
</dbReference>
<dbReference type="InterPro" id="IPR011013">
    <property type="entry name" value="Gal_mutarotase_sf_dom"/>
</dbReference>
<evidence type="ECO:0000259" key="5">
    <source>
        <dbReference type="Pfam" id="PF02884"/>
    </source>
</evidence>
<evidence type="ECO:0000259" key="6">
    <source>
        <dbReference type="Pfam" id="PF08124"/>
    </source>
</evidence>
<dbReference type="Gene3D" id="2.60.220.10">
    <property type="entry name" value="Polysaccharide lyase family 8-like, C-terminal"/>
    <property type="match status" value="1"/>
</dbReference>
<feature type="domain" description="Polysaccharide lyase 8 N-terminal alpha-helical" evidence="6">
    <location>
        <begin position="33"/>
        <end position="317"/>
    </location>
</feature>
<dbReference type="InterPro" id="IPR012970">
    <property type="entry name" value="Lyase_8_alpha_N"/>
</dbReference>
<evidence type="ECO:0000256" key="2">
    <source>
        <dbReference type="ARBA" id="ARBA00022729"/>
    </source>
</evidence>
<dbReference type="Gene3D" id="1.50.10.100">
    <property type="entry name" value="Chondroitin AC/alginate lyase"/>
    <property type="match status" value="1"/>
</dbReference>
<comment type="similarity">
    <text evidence="1">Belongs to the polysaccharide lyase 8 family.</text>
</comment>
<dbReference type="PANTHER" id="PTHR38481">
    <property type="entry name" value="HYALURONATE LYASE"/>
    <property type="match status" value="1"/>
</dbReference>
<dbReference type="Pfam" id="PF02884">
    <property type="entry name" value="Lyase_8_C"/>
    <property type="match status" value="1"/>
</dbReference>
<evidence type="ECO:0000259" key="4">
    <source>
        <dbReference type="Pfam" id="PF02278"/>
    </source>
</evidence>